<reference evidence="2 3" key="1">
    <citation type="submission" date="2023-01" db="EMBL/GenBank/DDBJ databases">
        <title>Analysis of 21 Apiospora genomes using comparative genomics revels a genus with tremendous synthesis potential of carbohydrate active enzymes and secondary metabolites.</title>
        <authorList>
            <person name="Sorensen T."/>
        </authorList>
    </citation>
    <scope>NUCLEOTIDE SEQUENCE [LARGE SCALE GENOMIC DNA]</scope>
    <source>
        <strain evidence="2 3">CBS 135458</strain>
    </source>
</reference>
<keyword evidence="3" id="KW-1185">Reference proteome</keyword>
<feature type="region of interest" description="Disordered" evidence="1">
    <location>
        <begin position="62"/>
        <end position="110"/>
    </location>
</feature>
<gene>
    <name evidence="2" type="ORF">PG994_009905</name>
</gene>
<dbReference type="EMBL" id="JAQQWL010000011">
    <property type="protein sequence ID" value="KAK8048175.1"/>
    <property type="molecule type" value="Genomic_DNA"/>
</dbReference>
<sequence>MSNPVLQYLSMNTRNPPYAHTRSQSFSPGTSAFCTTLWISKCSGPLSSISSKKVRYISSVARNPHVTGPEGGTSEDEPASEPASDEPASEESSSEESSSEESSSEESAEELMGSKAFGKFLAYAGDSKAPFSIANNENSRHVGENLVFVQPPAGRVYPLAPRVTREHRLAYAGSNVLWQRRGGVAEHRGWARQQLLDAEGDAVVLEVVQDRREGPESVRFPAPLRKQ</sequence>
<dbReference type="GeneID" id="92094377"/>
<accession>A0ABR1TND4</accession>
<comment type="caution">
    <text evidence="2">The sequence shown here is derived from an EMBL/GenBank/DDBJ whole genome shotgun (WGS) entry which is preliminary data.</text>
</comment>
<feature type="compositionally biased region" description="Acidic residues" evidence="1">
    <location>
        <begin position="73"/>
        <end position="109"/>
    </location>
</feature>
<evidence type="ECO:0000313" key="2">
    <source>
        <dbReference type="EMBL" id="KAK8048175.1"/>
    </source>
</evidence>
<evidence type="ECO:0000313" key="3">
    <source>
        <dbReference type="Proteomes" id="UP001480595"/>
    </source>
</evidence>
<protein>
    <submittedName>
        <fullName evidence="2">Uncharacterized protein</fullName>
    </submittedName>
</protein>
<organism evidence="2 3">
    <name type="scientific">Apiospora phragmitis</name>
    <dbReference type="NCBI Taxonomy" id="2905665"/>
    <lineage>
        <taxon>Eukaryota</taxon>
        <taxon>Fungi</taxon>
        <taxon>Dikarya</taxon>
        <taxon>Ascomycota</taxon>
        <taxon>Pezizomycotina</taxon>
        <taxon>Sordariomycetes</taxon>
        <taxon>Xylariomycetidae</taxon>
        <taxon>Amphisphaeriales</taxon>
        <taxon>Apiosporaceae</taxon>
        <taxon>Apiospora</taxon>
    </lineage>
</organism>
<proteinExistence type="predicted"/>
<name>A0ABR1TND4_9PEZI</name>
<evidence type="ECO:0000256" key="1">
    <source>
        <dbReference type="SAM" id="MobiDB-lite"/>
    </source>
</evidence>
<dbReference type="Proteomes" id="UP001480595">
    <property type="component" value="Unassembled WGS sequence"/>
</dbReference>
<dbReference type="RefSeq" id="XP_066710424.1">
    <property type="nucleotide sequence ID" value="XM_066861314.1"/>
</dbReference>